<dbReference type="RefSeq" id="WP_008486251.1">
    <property type="nucleotide sequence ID" value="NZ_AMRI01000029.1"/>
</dbReference>
<evidence type="ECO:0000313" key="9">
    <source>
        <dbReference type="Proteomes" id="UP000006755"/>
    </source>
</evidence>
<name>K2J1L0_9GAMM</name>
<dbReference type="EMBL" id="AMRI01000029">
    <property type="protein sequence ID" value="EKE68667.1"/>
    <property type="molecule type" value="Genomic_DNA"/>
</dbReference>
<gene>
    <name evidence="8" type="ORF">B3C1_16601</name>
</gene>
<keyword evidence="2" id="KW-1003">Cell membrane</keyword>
<keyword evidence="9" id="KW-1185">Reference proteome</keyword>
<organism evidence="8 9">
    <name type="scientific">Gallaecimonas xiamenensis 3-C-1</name>
    <dbReference type="NCBI Taxonomy" id="745411"/>
    <lineage>
        <taxon>Bacteria</taxon>
        <taxon>Pseudomonadati</taxon>
        <taxon>Pseudomonadota</taxon>
        <taxon>Gammaproteobacteria</taxon>
        <taxon>Enterobacterales</taxon>
        <taxon>Gallaecimonadaceae</taxon>
        <taxon>Gallaecimonas</taxon>
    </lineage>
</organism>
<dbReference type="InterPro" id="IPR051791">
    <property type="entry name" value="Pra-immunoreactive"/>
</dbReference>
<evidence type="ECO:0000256" key="1">
    <source>
        <dbReference type="ARBA" id="ARBA00004651"/>
    </source>
</evidence>
<dbReference type="Proteomes" id="UP000006755">
    <property type="component" value="Unassembled WGS sequence"/>
</dbReference>
<evidence type="ECO:0000256" key="6">
    <source>
        <dbReference type="SAM" id="Phobius"/>
    </source>
</evidence>
<sequence>MTKHDPEHQSALEAWREGKETRAIITPFAFKVDQRLLGHPLGKPWRRGLAMGLDLWLIAMLTYVPDVAIGLVAAIAIWILSKRHDQVIHPWARRWLRVLVVLVVFVLVVSLTSTLSRSLDDKPDPDKPPHSALEVGALGAVGIAMALCDDKVCVDDSLPGLIKLLDERFAGDLKTRRELADAIFDDMSFLNDDEKAAYREQVMAGAEARYRAFKRDQKAAEKEAGQGIEEEKPKHYGYSLLNWAKGLIADLGLGLSWAALYFTLFTALWRGQTPGKRLLGLRVVRLNGEPLTLWASFGRYGGYGAGLATGMLGFMQVLWDNNRQCIQDKIGETVVIQEIKGIRYTGPLTDNASEQQEEQA</sequence>
<keyword evidence="3 6" id="KW-0812">Transmembrane</keyword>
<evidence type="ECO:0000256" key="2">
    <source>
        <dbReference type="ARBA" id="ARBA00022475"/>
    </source>
</evidence>
<proteinExistence type="predicted"/>
<reference evidence="8 9" key="1">
    <citation type="journal article" date="2012" name="J. Bacteriol.">
        <title>Genome Sequence of Gallaecimonas xiamenensis Type Strain 3-C-1.</title>
        <authorList>
            <person name="Lai Q."/>
            <person name="Wang L."/>
            <person name="Wang W."/>
            <person name="Shao Z."/>
        </authorList>
    </citation>
    <scope>NUCLEOTIDE SEQUENCE [LARGE SCALE GENOMIC DNA]</scope>
    <source>
        <strain evidence="8 9">3-C-1</strain>
    </source>
</reference>
<dbReference type="PANTHER" id="PTHR36115:SF6">
    <property type="entry name" value="PROLINE-RICH ANTIGEN HOMOLOG"/>
    <property type="match status" value="1"/>
</dbReference>
<keyword evidence="4 6" id="KW-1133">Transmembrane helix</keyword>
<feature type="transmembrane region" description="Helical" evidence="6">
    <location>
        <begin position="95"/>
        <end position="115"/>
    </location>
</feature>
<accession>K2J1L0</accession>
<comment type="caution">
    <text evidence="8">The sequence shown here is derived from an EMBL/GenBank/DDBJ whole genome shotgun (WGS) entry which is preliminary data.</text>
</comment>
<feature type="domain" description="RDD" evidence="7">
    <location>
        <begin position="247"/>
        <end position="331"/>
    </location>
</feature>
<evidence type="ECO:0000313" key="8">
    <source>
        <dbReference type="EMBL" id="EKE68667.1"/>
    </source>
</evidence>
<dbReference type="OrthoDB" id="9787732at2"/>
<keyword evidence="5 6" id="KW-0472">Membrane</keyword>
<feature type="transmembrane region" description="Helical" evidence="6">
    <location>
        <begin position="247"/>
        <end position="269"/>
    </location>
</feature>
<comment type="subcellular location">
    <subcellularLocation>
        <location evidence="1">Cell membrane</location>
        <topology evidence="1">Multi-pass membrane protein</topology>
    </subcellularLocation>
</comment>
<protein>
    <submittedName>
        <fullName evidence="8">RDD domain-containing protein</fullName>
    </submittedName>
</protein>
<dbReference type="AlphaFoldDB" id="K2J1L0"/>
<evidence type="ECO:0000256" key="5">
    <source>
        <dbReference type="ARBA" id="ARBA00023136"/>
    </source>
</evidence>
<feature type="transmembrane region" description="Helical" evidence="6">
    <location>
        <begin position="300"/>
        <end position="319"/>
    </location>
</feature>
<dbReference type="PANTHER" id="PTHR36115">
    <property type="entry name" value="PROLINE-RICH ANTIGEN HOMOLOG-RELATED"/>
    <property type="match status" value="1"/>
</dbReference>
<feature type="transmembrane region" description="Helical" evidence="6">
    <location>
        <begin position="55"/>
        <end position="80"/>
    </location>
</feature>
<dbReference type="InterPro" id="IPR010432">
    <property type="entry name" value="RDD"/>
</dbReference>
<dbReference type="STRING" id="745411.B3C1_16601"/>
<evidence type="ECO:0000259" key="7">
    <source>
        <dbReference type="Pfam" id="PF06271"/>
    </source>
</evidence>
<evidence type="ECO:0000256" key="4">
    <source>
        <dbReference type="ARBA" id="ARBA00022989"/>
    </source>
</evidence>
<dbReference type="Pfam" id="PF06271">
    <property type="entry name" value="RDD"/>
    <property type="match status" value="1"/>
</dbReference>
<dbReference type="PATRIC" id="fig|745411.4.peg.3270"/>
<dbReference type="GO" id="GO:0005886">
    <property type="term" value="C:plasma membrane"/>
    <property type="evidence" value="ECO:0007669"/>
    <property type="project" value="UniProtKB-SubCell"/>
</dbReference>
<dbReference type="eggNOG" id="COG1714">
    <property type="taxonomic scope" value="Bacteria"/>
</dbReference>
<evidence type="ECO:0000256" key="3">
    <source>
        <dbReference type="ARBA" id="ARBA00022692"/>
    </source>
</evidence>